<dbReference type="SMART" id="SM00320">
    <property type="entry name" value="WD40"/>
    <property type="match status" value="6"/>
</dbReference>
<dbReference type="PANTHER" id="PTHR16266">
    <property type="entry name" value="WD REPEAT DOMAIN 9"/>
    <property type="match status" value="1"/>
</dbReference>
<dbReference type="SUPFAM" id="SSF50978">
    <property type="entry name" value="WD40 repeat-like"/>
    <property type="match status" value="1"/>
</dbReference>
<evidence type="ECO:0000256" key="2">
    <source>
        <dbReference type="ARBA" id="ARBA00022737"/>
    </source>
</evidence>
<dbReference type="PROSITE" id="PS50082">
    <property type="entry name" value="WD_REPEATS_2"/>
    <property type="match status" value="3"/>
</dbReference>
<dbReference type="Gene3D" id="2.130.10.10">
    <property type="entry name" value="YVTN repeat-like/Quinoprotein amine dehydrogenase"/>
    <property type="match status" value="3"/>
</dbReference>
<dbReference type="InterPro" id="IPR052060">
    <property type="entry name" value="Bromo_WD_repeat"/>
</dbReference>
<evidence type="ECO:0000313" key="7">
    <source>
        <dbReference type="Proteomes" id="UP000036987"/>
    </source>
</evidence>
<protein>
    <recommendedName>
        <fullName evidence="5">BRWD/PHIP N-terminal domain-containing protein</fullName>
    </recommendedName>
</protein>
<dbReference type="Pfam" id="PF00400">
    <property type="entry name" value="WD40"/>
    <property type="match status" value="4"/>
</dbReference>
<keyword evidence="1 3" id="KW-0853">WD repeat</keyword>
<keyword evidence="7" id="KW-1185">Reference proteome</keyword>
<dbReference type="InterPro" id="IPR057452">
    <property type="entry name" value="BRWD/PHIP_N"/>
</dbReference>
<dbReference type="CDD" id="cd00200">
    <property type="entry name" value="WD40"/>
    <property type="match status" value="1"/>
</dbReference>
<sequence length="629" mass="70574">MSLRNHKKLANTTSITMTPFKMPRIAQKDLPINPETAAEITEAVADVDTREIYFLIMHFLLSGPCRKISEHIWNELLKHDLLPRRYHAWYSRSGAPCSGEDDNGSSFPLTYQDLVSRYPHIATDHLVKLMKQLVLFSSFPSIGFVGGNTTNGIDVSSLLGSGAFSLLGSDKGNLKKSDHCPRYLRWPHMHANQVHGLSLREIGGGFAKHSRAPSIRAACYAIAKPSTMVQKMPVIKKLRGHQNAVYCAIFDRSGRYVITGSDDRLVKIWSMETGFCLSSCRGHEGDITDLTVSSKNDLVASGSNDFTIRVWRLPDGLPISVLKGHNGGVTAITFSPRPTSMYHLLSSSDDGTCRIWDARYSNSSLRVYIPKTLERRNTNPESSSGHRVHQILCCAYNANGTIFVTGSSDTYARVWIACRTNQEDSEMPNHEMDLLSGHENDVNYVQFSGCAVPSKSSTVDNSKEDNIPKFKNSWFTHDNIVTCSRDGSAIIWIPRSRKSHGKVGKWIRAYHLKVPPPPLPPQPPRGGPRQRSQPTPRGVNMIVWSLDNRFVLAAIMDRRICVWNASDGSLVHSLMGHNDSVSKPFIKISRLPCFYLFFANDNFFYIFSKEKHQVIYSQSHNYKVCEHCI</sequence>
<dbReference type="InterPro" id="IPR001680">
    <property type="entry name" value="WD40_rpt"/>
</dbReference>
<accession>A0A0K9PPI5</accession>
<evidence type="ECO:0000256" key="1">
    <source>
        <dbReference type="ARBA" id="ARBA00022574"/>
    </source>
</evidence>
<dbReference type="EMBL" id="LFYR01000705">
    <property type="protein sequence ID" value="KMZ70879.1"/>
    <property type="molecule type" value="Genomic_DNA"/>
</dbReference>
<dbReference type="Proteomes" id="UP000036987">
    <property type="component" value="Unassembled WGS sequence"/>
</dbReference>
<dbReference type="STRING" id="29655.A0A0K9PPI5"/>
<comment type="caution">
    <text evidence="6">The sequence shown here is derived from an EMBL/GenBank/DDBJ whole genome shotgun (WGS) entry which is preliminary data.</text>
</comment>
<dbReference type="FunFam" id="2.130.10.10:FF:000403">
    <property type="entry name" value="PH-interacting protein isoform X1"/>
    <property type="match status" value="1"/>
</dbReference>
<feature type="repeat" description="WD" evidence="3">
    <location>
        <begin position="238"/>
        <end position="279"/>
    </location>
</feature>
<evidence type="ECO:0000256" key="4">
    <source>
        <dbReference type="SAM" id="MobiDB-lite"/>
    </source>
</evidence>
<evidence type="ECO:0000313" key="6">
    <source>
        <dbReference type="EMBL" id="KMZ70879.1"/>
    </source>
</evidence>
<dbReference type="PRINTS" id="PR00320">
    <property type="entry name" value="GPROTEINBRPT"/>
</dbReference>
<evidence type="ECO:0000259" key="5">
    <source>
        <dbReference type="Pfam" id="PF25437"/>
    </source>
</evidence>
<dbReference type="OMA" id="GHENDNG"/>
<dbReference type="PANTHER" id="PTHR16266:SF17">
    <property type="entry name" value="BRWD3"/>
    <property type="match status" value="1"/>
</dbReference>
<dbReference type="OrthoDB" id="538223at2759"/>
<feature type="compositionally biased region" description="Low complexity" evidence="4">
    <location>
        <begin position="527"/>
        <end position="536"/>
    </location>
</feature>
<gene>
    <name evidence="6" type="ORF">ZOSMA_192G00560</name>
</gene>
<evidence type="ECO:0000256" key="3">
    <source>
        <dbReference type="PROSITE-ProRule" id="PRU00221"/>
    </source>
</evidence>
<dbReference type="InterPro" id="IPR015943">
    <property type="entry name" value="WD40/YVTN_repeat-like_dom_sf"/>
</dbReference>
<feature type="domain" description="BRWD/PHIP N-terminal" evidence="5">
    <location>
        <begin position="40"/>
        <end position="135"/>
    </location>
</feature>
<feature type="repeat" description="WD" evidence="3">
    <location>
        <begin position="280"/>
        <end position="321"/>
    </location>
</feature>
<dbReference type="PROSITE" id="PS50294">
    <property type="entry name" value="WD_REPEATS_REGION"/>
    <property type="match status" value="3"/>
</dbReference>
<proteinExistence type="predicted"/>
<name>A0A0K9PPI5_ZOSMR</name>
<dbReference type="InterPro" id="IPR036322">
    <property type="entry name" value="WD40_repeat_dom_sf"/>
</dbReference>
<feature type="compositionally biased region" description="Pro residues" evidence="4">
    <location>
        <begin position="514"/>
        <end position="526"/>
    </location>
</feature>
<reference evidence="7" key="1">
    <citation type="journal article" date="2016" name="Nature">
        <title>The genome of the seagrass Zostera marina reveals angiosperm adaptation to the sea.</title>
        <authorList>
            <person name="Olsen J.L."/>
            <person name="Rouze P."/>
            <person name="Verhelst B."/>
            <person name="Lin Y.-C."/>
            <person name="Bayer T."/>
            <person name="Collen J."/>
            <person name="Dattolo E."/>
            <person name="De Paoli E."/>
            <person name="Dittami S."/>
            <person name="Maumus F."/>
            <person name="Michel G."/>
            <person name="Kersting A."/>
            <person name="Lauritano C."/>
            <person name="Lohaus R."/>
            <person name="Toepel M."/>
            <person name="Tonon T."/>
            <person name="Vanneste K."/>
            <person name="Amirebrahimi M."/>
            <person name="Brakel J."/>
            <person name="Bostroem C."/>
            <person name="Chovatia M."/>
            <person name="Grimwood J."/>
            <person name="Jenkins J.W."/>
            <person name="Jueterbock A."/>
            <person name="Mraz A."/>
            <person name="Stam W.T."/>
            <person name="Tice H."/>
            <person name="Bornberg-Bauer E."/>
            <person name="Green P.J."/>
            <person name="Pearson G.A."/>
            <person name="Procaccini G."/>
            <person name="Duarte C.M."/>
            <person name="Schmutz J."/>
            <person name="Reusch T.B.H."/>
            <person name="Van de Peer Y."/>
        </authorList>
    </citation>
    <scope>NUCLEOTIDE SEQUENCE [LARGE SCALE GENOMIC DNA]</scope>
    <source>
        <strain evidence="7">cv. Finnish</strain>
    </source>
</reference>
<feature type="repeat" description="WD" evidence="3">
    <location>
        <begin position="322"/>
        <end position="366"/>
    </location>
</feature>
<dbReference type="AlphaFoldDB" id="A0A0K9PPI5"/>
<keyword evidence="2" id="KW-0677">Repeat</keyword>
<feature type="region of interest" description="Disordered" evidence="4">
    <location>
        <begin position="514"/>
        <end position="536"/>
    </location>
</feature>
<dbReference type="Pfam" id="PF25437">
    <property type="entry name" value="BRWD1_N"/>
    <property type="match status" value="1"/>
</dbReference>
<dbReference type="FunFam" id="2.130.10.10:FF:000627">
    <property type="entry name" value="Bromodomain and WD repeat domain-containing protein"/>
    <property type="match status" value="1"/>
</dbReference>
<dbReference type="InterPro" id="IPR020472">
    <property type="entry name" value="WD40_PAC1"/>
</dbReference>
<organism evidence="6 7">
    <name type="scientific">Zostera marina</name>
    <name type="common">Eelgrass</name>
    <dbReference type="NCBI Taxonomy" id="29655"/>
    <lineage>
        <taxon>Eukaryota</taxon>
        <taxon>Viridiplantae</taxon>
        <taxon>Streptophyta</taxon>
        <taxon>Embryophyta</taxon>
        <taxon>Tracheophyta</taxon>
        <taxon>Spermatophyta</taxon>
        <taxon>Magnoliopsida</taxon>
        <taxon>Liliopsida</taxon>
        <taxon>Zosteraceae</taxon>
        <taxon>Zostera</taxon>
    </lineage>
</organism>